<evidence type="ECO:0000256" key="3">
    <source>
        <dbReference type="ARBA" id="ARBA00022691"/>
    </source>
</evidence>
<protein>
    <submittedName>
        <fullName evidence="7">RsmB/NOP family class I SAM-dependent RNA methyltransferase</fullName>
    </submittedName>
</protein>
<dbReference type="GO" id="GO:0032259">
    <property type="term" value="P:methylation"/>
    <property type="evidence" value="ECO:0007669"/>
    <property type="project" value="UniProtKB-KW"/>
</dbReference>
<evidence type="ECO:0000313" key="7">
    <source>
        <dbReference type="EMBL" id="MEN5376189.1"/>
    </source>
</evidence>
<dbReference type="SUPFAM" id="SSF53335">
    <property type="entry name" value="S-adenosyl-L-methionine-dependent methyltransferases"/>
    <property type="match status" value="1"/>
</dbReference>
<dbReference type="RefSeq" id="WP_132772814.1">
    <property type="nucleotide sequence ID" value="NZ_JAOQNK010000001.1"/>
</dbReference>
<dbReference type="Gene3D" id="3.40.50.150">
    <property type="entry name" value="Vaccinia Virus protein VP39"/>
    <property type="match status" value="1"/>
</dbReference>
<dbReference type="PANTHER" id="PTHR22807:SF61">
    <property type="entry name" value="NOL1_NOP2_SUN FAMILY PROTEIN _ ANTITERMINATION NUSB DOMAIN-CONTAINING PROTEIN"/>
    <property type="match status" value="1"/>
</dbReference>
<dbReference type="PROSITE" id="PS51686">
    <property type="entry name" value="SAM_MT_RSMB_NOP"/>
    <property type="match status" value="1"/>
</dbReference>
<dbReference type="GO" id="GO:0008168">
    <property type="term" value="F:methyltransferase activity"/>
    <property type="evidence" value="ECO:0007669"/>
    <property type="project" value="UniProtKB-KW"/>
</dbReference>
<feature type="binding site" evidence="5">
    <location>
        <position position="243"/>
    </location>
    <ligand>
        <name>S-adenosyl-L-methionine</name>
        <dbReference type="ChEBI" id="CHEBI:59789"/>
    </ligand>
</feature>
<dbReference type="Proteomes" id="UP001409291">
    <property type="component" value="Unassembled WGS sequence"/>
</dbReference>
<keyword evidence="1 5" id="KW-0489">Methyltransferase</keyword>
<evidence type="ECO:0000256" key="1">
    <source>
        <dbReference type="ARBA" id="ARBA00022603"/>
    </source>
</evidence>
<feature type="binding site" evidence="5">
    <location>
        <position position="270"/>
    </location>
    <ligand>
        <name>S-adenosyl-L-methionine</name>
        <dbReference type="ChEBI" id="CHEBI:59789"/>
    </ligand>
</feature>
<dbReference type="EMBL" id="JBDJNQ010000001">
    <property type="protein sequence ID" value="MEN5376189.1"/>
    <property type="molecule type" value="Genomic_DNA"/>
</dbReference>
<sequence length="389" mass="44860">MSDFSEKRVQQQIRNFERAMDGYEGNEPFARYLTSFFKINKQMGSKDRKWTSRLCYNYFRLGKGATQLSQQKRLIIAEYLCETESPFVALFEPDWNLSLSLEEKIAFLKKLELLELDTIFPFKNYLSSAIDQVDFIQNQFLQPDLFIRIRKGKEKFVKAIFEAEQIGYKFITEQTVALANGTSLQRFKDLDGVIEVQDLSSQRTLEFMDALPKENWWDACAASGGKALLFLDKHPTTNLLVSDVRMSILRNLDERFERAGIKAYRKKIVDLTKDTTPILGVELFDGVILDAPCTGSGTWGRSPENISYFNAKKIDEFATLQKEIAKNVSLHLKVGKPLVYITCSVFEKENEEVIAYIQKELGYSLHSYKVLKGYYEKADSMFVARLIKL</sequence>
<feature type="active site" description="Nucleophile" evidence="5">
    <location>
        <position position="343"/>
    </location>
</feature>
<comment type="similarity">
    <text evidence="5">Belongs to the class I-like SAM-binding methyltransferase superfamily. RsmB/NOP family.</text>
</comment>
<feature type="binding site" evidence="5">
    <location>
        <position position="290"/>
    </location>
    <ligand>
        <name>S-adenosyl-L-methionine</name>
        <dbReference type="ChEBI" id="CHEBI:59789"/>
    </ligand>
</feature>
<accession>A0ABV0BNW7</accession>
<name>A0ABV0BNW7_9SPHI</name>
<proteinExistence type="inferred from homology"/>
<dbReference type="InterPro" id="IPR049560">
    <property type="entry name" value="MeTrfase_RsmB-F_NOP2_cat"/>
</dbReference>
<gene>
    <name evidence="7" type="ORF">ABE541_02845</name>
</gene>
<comment type="caution">
    <text evidence="5">Lacks conserved residue(s) required for the propagation of feature annotation.</text>
</comment>
<keyword evidence="8" id="KW-1185">Reference proteome</keyword>
<evidence type="ECO:0000256" key="2">
    <source>
        <dbReference type="ARBA" id="ARBA00022679"/>
    </source>
</evidence>
<reference evidence="7 8" key="1">
    <citation type="submission" date="2024-04" db="EMBL/GenBank/DDBJ databases">
        <title>WGS of bacteria from Torrens River.</title>
        <authorList>
            <person name="Wyrsch E.R."/>
            <person name="Drigo B."/>
        </authorList>
    </citation>
    <scope>NUCLEOTIDE SEQUENCE [LARGE SCALE GENOMIC DNA]</scope>
    <source>
        <strain evidence="7 8">TWI391</strain>
    </source>
</reference>
<organism evidence="7 8">
    <name type="scientific">Sphingobacterium kitahiroshimense</name>
    <dbReference type="NCBI Taxonomy" id="470446"/>
    <lineage>
        <taxon>Bacteria</taxon>
        <taxon>Pseudomonadati</taxon>
        <taxon>Bacteroidota</taxon>
        <taxon>Sphingobacteriia</taxon>
        <taxon>Sphingobacteriales</taxon>
        <taxon>Sphingobacteriaceae</taxon>
        <taxon>Sphingobacterium</taxon>
    </lineage>
</organism>
<evidence type="ECO:0000256" key="4">
    <source>
        <dbReference type="ARBA" id="ARBA00022884"/>
    </source>
</evidence>
<evidence type="ECO:0000259" key="6">
    <source>
        <dbReference type="PROSITE" id="PS51686"/>
    </source>
</evidence>
<evidence type="ECO:0000256" key="5">
    <source>
        <dbReference type="PROSITE-ProRule" id="PRU01023"/>
    </source>
</evidence>
<keyword evidence="4 5" id="KW-0694">RNA-binding</keyword>
<keyword evidence="2 5" id="KW-0808">Transferase</keyword>
<feature type="domain" description="SAM-dependent MTase RsmB/NOP-type" evidence="6">
    <location>
        <begin position="122"/>
        <end position="389"/>
    </location>
</feature>
<dbReference type="Pfam" id="PF01189">
    <property type="entry name" value="Methyltr_RsmB-F"/>
    <property type="match status" value="1"/>
</dbReference>
<dbReference type="InterPro" id="IPR023267">
    <property type="entry name" value="RCMT"/>
</dbReference>
<dbReference type="InterPro" id="IPR001678">
    <property type="entry name" value="MeTrfase_RsmB-F_NOP2_dom"/>
</dbReference>
<dbReference type="PRINTS" id="PR02008">
    <property type="entry name" value="RCMTFAMILY"/>
</dbReference>
<keyword evidence="3 5" id="KW-0949">S-adenosyl-L-methionine</keyword>
<comment type="caution">
    <text evidence="7">The sequence shown here is derived from an EMBL/GenBank/DDBJ whole genome shotgun (WGS) entry which is preliminary data.</text>
</comment>
<evidence type="ECO:0000313" key="8">
    <source>
        <dbReference type="Proteomes" id="UP001409291"/>
    </source>
</evidence>
<dbReference type="InterPro" id="IPR029063">
    <property type="entry name" value="SAM-dependent_MTases_sf"/>
</dbReference>
<dbReference type="PANTHER" id="PTHR22807">
    <property type="entry name" value="NOP2 YEAST -RELATED NOL1/NOP2/FMU SUN DOMAIN-CONTAINING"/>
    <property type="match status" value="1"/>
</dbReference>